<dbReference type="Proteomes" id="UP001219525">
    <property type="component" value="Unassembled WGS sequence"/>
</dbReference>
<evidence type="ECO:0000256" key="1">
    <source>
        <dbReference type="SAM" id="SignalP"/>
    </source>
</evidence>
<organism evidence="3 4">
    <name type="scientific">Mycena pura</name>
    <dbReference type="NCBI Taxonomy" id="153505"/>
    <lineage>
        <taxon>Eukaryota</taxon>
        <taxon>Fungi</taxon>
        <taxon>Dikarya</taxon>
        <taxon>Basidiomycota</taxon>
        <taxon>Agaricomycotina</taxon>
        <taxon>Agaricomycetes</taxon>
        <taxon>Agaricomycetidae</taxon>
        <taxon>Agaricales</taxon>
        <taxon>Marasmiineae</taxon>
        <taxon>Mycenaceae</taxon>
        <taxon>Mycena</taxon>
    </lineage>
</organism>
<sequence>MHFIFASLAALIVGSVVSVTAQTCTTCGSIMQQFWRSNLPGKLDHFYTTDNTQFLTAVNSQGYKPEGVAGGVFSTQLGSSVAFFGLFNSALVDHFYTTNATEVKEFEANGYVLQGTAAFVYPRQVCGSVPLYRTFNPTAVDHFYTTNPLERDASLSSYVDQGIAAYLPAPGATNNSPLC</sequence>
<dbReference type="AlphaFoldDB" id="A0AAD6ULC6"/>
<evidence type="ECO:0000313" key="3">
    <source>
        <dbReference type="EMBL" id="KAJ7189632.1"/>
    </source>
</evidence>
<comment type="caution">
    <text evidence="3">The sequence shown here is derived from an EMBL/GenBank/DDBJ whole genome shotgun (WGS) entry which is preliminary data.</text>
</comment>
<feature type="domain" description="DUF5648" evidence="2">
    <location>
        <begin position="35"/>
        <end position="166"/>
    </location>
</feature>
<protein>
    <recommendedName>
        <fullName evidence="2">DUF5648 domain-containing protein</fullName>
    </recommendedName>
</protein>
<gene>
    <name evidence="3" type="ORF">GGX14DRAFT_580547</name>
</gene>
<dbReference type="Pfam" id="PF18885">
    <property type="entry name" value="DUF5648"/>
    <property type="match status" value="1"/>
</dbReference>
<feature type="chain" id="PRO_5041988392" description="DUF5648 domain-containing protein" evidence="1">
    <location>
        <begin position="22"/>
        <end position="179"/>
    </location>
</feature>
<reference evidence="3" key="1">
    <citation type="submission" date="2023-03" db="EMBL/GenBank/DDBJ databases">
        <title>Massive genome expansion in bonnet fungi (Mycena s.s.) driven by repeated elements and novel gene families across ecological guilds.</title>
        <authorList>
            <consortium name="Lawrence Berkeley National Laboratory"/>
            <person name="Harder C.B."/>
            <person name="Miyauchi S."/>
            <person name="Viragh M."/>
            <person name="Kuo A."/>
            <person name="Thoen E."/>
            <person name="Andreopoulos B."/>
            <person name="Lu D."/>
            <person name="Skrede I."/>
            <person name="Drula E."/>
            <person name="Henrissat B."/>
            <person name="Morin E."/>
            <person name="Kohler A."/>
            <person name="Barry K."/>
            <person name="LaButti K."/>
            <person name="Morin E."/>
            <person name="Salamov A."/>
            <person name="Lipzen A."/>
            <person name="Mereny Z."/>
            <person name="Hegedus B."/>
            <person name="Baldrian P."/>
            <person name="Stursova M."/>
            <person name="Weitz H."/>
            <person name="Taylor A."/>
            <person name="Grigoriev I.V."/>
            <person name="Nagy L.G."/>
            <person name="Martin F."/>
            <person name="Kauserud H."/>
        </authorList>
    </citation>
    <scope>NUCLEOTIDE SEQUENCE</scope>
    <source>
        <strain evidence="3">9144</strain>
    </source>
</reference>
<accession>A0AAD6ULC6</accession>
<dbReference type="EMBL" id="JARJCW010000171">
    <property type="protein sequence ID" value="KAJ7189632.1"/>
    <property type="molecule type" value="Genomic_DNA"/>
</dbReference>
<keyword evidence="1" id="KW-0732">Signal</keyword>
<dbReference type="InterPro" id="IPR043708">
    <property type="entry name" value="DUF5648"/>
</dbReference>
<name>A0AAD6ULC6_9AGAR</name>
<proteinExistence type="predicted"/>
<evidence type="ECO:0000313" key="4">
    <source>
        <dbReference type="Proteomes" id="UP001219525"/>
    </source>
</evidence>
<feature type="signal peptide" evidence="1">
    <location>
        <begin position="1"/>
        <end position="21"/>
    </location>
</feature>
<keyword evidence="4" id="KW-1185">Reference proteome</keyword>
<evidence type="ECO:0000259" key="2">
    <source>
        <dbReference type="Pfam" id="PF18885"/>
    </source>
</evidence>